<dbReference type="EMBL" id="CAJVPM010035845">
    <property type="protein sequence ID" value="CAG8691178.1"/>
    <property type="molecule type" value="Genomic_DNA"/>
</dbReference>
<name>A0ACA9P4I1_9GLOM</name>
<feature type="non-terminal residue" evidence="1">
    <location>
        <position position="1"/>
    </location>
</feature>
<comment type="caution">
    <text evidence="1">The sequence shown here is derived from an EMBL/GenBank/DDBJ whole genome shotgun (WGS) entry which is preliminary data.</text>
</comment>
<gene>
    <name evidence="1" type="ORF">SCALOS_LOCUS10138</name>
</gene>
<keyword evidence="2" id="KW-1185">Reference proteome</keyword>
<proteinExistence type="predicted"/>
<reference evidence="1" key="1">
    <citation type="submission" date="2021-06" db="EMBL/GenBank/DDBJ databases">
        <authorList>
            <person name="Kallberg Y."/>
            <person name="Tangrot J."/>
            <person name="Rosling A."/>
        </authorList>
    </citation>
    <scope>NUCLEOTIDE SEQUENCE</scope>
    <source>
        <strain evidence="1">AU212A</strain>
    </source>
</reference>
<protein>
    <submittedName>
        <fullName evidence="1">9758_t:CDS:1</fullName>
    </submittedName>
</protein>
<evidence type="ECO:0000313" key="1">
    <source>
        <dbReference type="EMBL" id="CAG8691178.1"/>
    </source>
</evidence>
<accession>A0ACA9P4I1</accession>
<dbReference type="Proteomes" id="UP000789860">
    <property type="component" value="Unassembled WGS sequence"/>
</dbReference>
<feature type="non-terminal residue" evidence="1">
    <location>
        <position position="45"/>
    </location>
</feature>
<evidence type="ECO:0000313" key="2">
    <source>
        <dbReference type="Proteomes" id="UP000789860"/>
    </source>
</evidence>
<organism evidence="1 2">
    <name type="scientific">Scutellospora calospora</name>
    <dbReference type="NCBI Taxonomy" id="85575"/>
    <lineage>
        <taxon>Eukaryota</taxon>
        <taxon>Fungi</taxon>
        <taxon>Fungi incertae sedis</taxon>
        <taxon>Mucoromycota</taxon>
        <taxon>Glomeromycotina</taxon>
        <taxon>Glomeromycetes</taxon>
        <taxon>Diversisporales</taxon>
        <taxon>Gigasporaceae</taxon>
        <taxon>Scutellospora</taxon>
    </lineage>
</organism>
<sequence length="45" mass="5440">SNYKKRKISKIDQIYLDELKSLRKSKKISLEIVQECLKIENQKFL</sequence>